<dbReference type="VEuPathDB" id="FungiDB:CC1G_11321"/>
<dbReference type="OMA" id="PICKEYL"/>
<reference evidence="3 4" key="1">
    <citation type="journal article" date="2010" name="Proc. Natl. Acad. Sci. U.S.A.">
        <title>Insights into evolution of multicellular fungi from the assembled chromosomes of the mushroom Coprinopsis cinerea (Coprinus cinereus).</title>
        <authorList>
            <person name="Stajich J.E."/>
            <person name="Wilke S.K."/>
            <person name="Ahren D."/>
            <person name="Au C.H."/>
            <person name="Birren B.W."/>
            <person name="Borodovsky M."/>
            <person name="Burns C."/>
            <person name="Canback B."/>
            <person name="Casselton L.A."/>
            <person name="Cheng C.K."/>
            <person name="Deng J."/>
            <person name="Dietrich F.S."/>
            <person name="Fargo D.C."/>
            <person name="Farman M.L."/>
            <person name="Gathman A.C."/>
            <person name="Goldberg J."/>
            <person name="Guigo R."/>
            <person name="Hoegger P.J."/>
            <person name="Hooker J.B."/>
            <person name="Huggins A."/>
            <person name="James T.Y."/>
            <person name="Kamada T."/>
            <person name="Kilaru S."/>
            <person name="Kodira C."/>
            <person name="Kues U."/>
            <person name="Kupfer D."/>
            <person name="Kwan H.S."/>
            <person name="Lomsadze A."/>
            <person name="Li W."/>
            <person name="Lilly W.W."/>
            <person name="Ma L.J."/>
            <person name="Mackey A.J."/>
            <person name="Manning G."/>
            <person name="Martin F."/>
            <person name="Muraguchi H."/>
            <person name="Natvig D.O."/>
            <person name="Palmerini H."/>
            <person name="Ramesh M.A."/>
            <person name="Rehmeyer C.J."/>
            <person name="Roe B.A."/>
            <person name="Shenoy N."/>
            <person name="Stanke M."/>
            <person name="Ter-Hovhannisyan V."/>
            <person name="Tunlid A."/>
            <person name="Velagapudi R."/>
            <person name="Vision T.J."/>
            <person name="Zeng Q."/>
            <person name="Zolan M.E."/>
            <person name="Pukkila P.J."/>
        </authorList>
    </citation>
    <scope>NUCLEOTIDE SEQUENCE [LARGE SCALE GENOMIC DNA]</scope>
    <source>
        <strain evidence="4">Okayama-7 / 130 / ATCC MYA-4618 / FGSC 9003</strain>
    </source>
</reference>
<dbReference type="AlphaFoldDB" id="A8P5Q2"/>
<organism evidence="3 4">
    <name type="scientific">Coprinopsis cinerea (strain Okayama-7 / 130 / ATCC MYA-4618 / FGSC 9003)</name>
    <name type="common">Inky cap fungus</name>
    <name type="synonym">Hormographiella aspergillata</name>
    <dbReference type="NCBI Taxonomy" id="240176"/>
    <lineage>
        <taxon>Eukaryota</taxon>
        <taxon>Fungi</taxon>
        <taxon>Dikarya</taxon>
        <taxon>Basidiomycota</taxon>
        <taxon>Agaricomycotina</taxon>
        <taxon>Agaricomycetes</taxon>
        <taxon>Agaricomycetidae</taxon>
        <taxon>Agaricales</taxon>
        <taxon>Agaricineae</taxon>
        <taxon>Psathyrellaceae</taxon>
        <taxon>Coprinopsis</taxon>
    </lineage>
</organism>
<dbReference type="GeneID" id="6015597"/>
<evidence type="ECO:0000259" key="2">
    <source>
        <dbReference type="PROSITE" id="PS51704"/>
    </source>
</evidence>
<evidence type="ECO:0000256" key="1">
    <source>
        <dbReference type="SAM" id="MobiDB-lite"/>
    </source>
</evidence>
<feature type="domain" description="GP-PDE" evidence="2">
    <location>
        <begin position="16"/>
        <end position="234"/>
    </location>
</feature>
<dbReference type="GO" id="GO:0006629">
    <property type="term" value="P:lipid metabolic process"/>
    <property type="evidence" value="ECO:0007669"/>
    <property type="project" value="InterPro"/>
</dbReference>
<proteinExistence type="predicted"/>
<name>A8P5Q2_COPC7</name>
<accession>A8P5Q2</accession>
<feature type="region of interest" description="Disordered" evidence="1">
    <location>
        <begin position="281"/>
        <end position="333"/>
    </location>
</feature>
<dbReference type="PANTHER" id="PTHR43805:SF1">
    <property type="entry name" value="GP-PDE DOMAIN-CONTAINING PROTEIN"/>
    <property type="match status" value="1"/>
</dbReference>
<dbReference type="InParanoid" id="A8P5Q2"/>
<dbReference type="KEGG" id="cci:CC1G_11321"/>
<evidence type="ECO:0000313" key="4">
    <source>
        <dbReference type="Proteomes" id="UP000001861"/>
    </source>
</evidence>
<dbReference type="CDD" id="cd08570">
    <property type="entry name" value="GDPD_YPL206cp_fungi"/>
    <property type="match status" value="1"/>
</dbReference>
<dbReference type="OrthoDB" id="1058301at2759"/>
<dbReference type="Pfam" id="PF03009">
    <property type="entry name" value="GDPD"/>
    <property type="match status" value="2"/>
</dbReference>
<dbReference type="STRING" id="240176.A8P5Q2"/>
<comment type="caution">
    <text evidence="3">The sequence shown here is derived from an EMBL/GenBank/DDBJ whole genome shotgun (WGS) entry which is preliminary data.</text>
</comment>
<dbReference type="eggNOG" id="KOG2258">
    <property type="taxonomic scope" value="Eukaryota"/>
</dbReference>
<dbReference type="GO" id="GO:0008081">
    <property type="term" value="F:phosphoric diester hydrolase activity"/>
    <property type="evidence" value="ECO:0007669"/>
    <property type="project" value="InterPro"/>
</dbReference>
<dbReference type="HOGENOM" id="CLU_030006_1_0_1"/>
<sequence length="348" mass="39849">MKPTANNVSMTRPKLPECWGHRGASAAFPENTLASFEKAVADGAEGIETGKIKERDWYGPNGMQHLKTRKEPAQSIPTFAETVEFLMQPQNHHVSLNIDVKALNDAQHLFTLMNEIITAQPNWETLLAPRILLGLWHPKFLHYAKTLLPYCRRGHIGFSTWLAREYFWDDCESFSMKMTVLGTRDGQRFIEDCKKHGKEVMVWTVNTPEEMVEACRWGVDVILTDFTKDWLELRERLRSDYEAHLSTHPRSFYYSNFRYWTPTVWSLHYLAKSFLERLGGPFDQQPSHTSTAPGTVQDSKSDAIQDQDQDQDTQTAISKHIEPIITQPTLPLPDAVEGRMQQVSGLTA</sequence>
<dbReference type="PROSITE" id="PS51704">
    <property type="entry name" value="GP_PDE"/>
    <property type="match status" value="1"/>
</dbReference>
<dbReference type="Proteomes" id="UP000001861">
    <property type="component" value="Unassembled WGS sequence"/>
</dbReference>
<keyword evidence="4" id="KW-1185">Reference proteome</keyword>
<dbReference type="Gene3D" id="3.20.20.190">
    <property type="entry name" value="Phosphatidylinositol (PI) phosphodiesterase"/>
    <property type="match status" value="2"/>
</dbReference>
<gene>
    <name evidence="3" type="ORF">CC1G_11321</name>
</gene>
<dbReference type="InterPro" id="IPR030395">
    <property type="entry name" value="GP_PDE_dom"/>
</dbReference>
<dbReference type="PANTHER" id="PTHR43805">
    <property type="entry name" value="GLYCEROPHOSPHORYL DIESTER PHOSPHODIESTERASE"/>
    <property type="match status" value="1"/>
</dbReference>
<dbReference type="InterPro" id="IPR017946">
    <property type="entry name" value="PLC-like_Pdiesterase_TIM-brl"/>
</dbReference>
<dbReference type="RefSeq" id="XP_001838998.2">
    <property type="nucleotide sequence ID" value="XM_001838946.2"/>
</dbReference>
<dbReference type="FunCoup" id="A8P5Q2">
    <property type="interactions" value="79"/>
</dbReference>
<dbReference type="SUPFAM" id="SSF51695">
    <property type="entry name" value="PLC-like phosphodiesterases"/>
    <property type="match status" value="1"/>
</dbReference>
<protein>
    <submittedName>
        <fullName evidence="3">Glycerophosphodiesterase</fullName>
    </submittedName>
</protein>
<feature type="compositionally biased region" description="Polar residues" evidence="1">
    <location>
        <begin position="284"/>
        <end position="296"/>
    </location>
</feature>
<evidence type="ECO:0000313" key="3">
    <source>
        <dbReference type="EMBL" id="EAU82804.2"/>
    </source>
</evidence>
<dbReference type="EMBL" id="AACS02000011">
    <property type="protein sequence ID" value="EAU82804.2"/>
    <property type="molecule type" value="Genomic_DNA"/>
</dbReference>